<dbReference type="InterPro" id="IPR043854">
    <property type="entry name" value="DUF5816"/>
</dbReference>
<organism evidence="4 5">
    <name type="scientific">Halalkalicoccus paucihalophilus</name>
    <dbReference type="NCBI Taxonomy" id="1008153"/>
    <lineage>
        <taxon>Archaea</taxon>
        <taxon>Methanobacteriati</taxon>
        <taxon>Methanobacteriota</taxon>
        <taxon>Stenosarchaea group</taxon>
        <taxon>Halobacteria</taxon>
        <taxon>Halobacteriales</taxon>
        <taxon>Halococcaceae</taxon>
        <taxon>Halalkalicoccus</taxon>
    </lineage>
</organism>
<gene>
    <name evidence="4" type="primary">mshD_3</name>
    <name evidence="4" type="ORF">HAPAU_16610</name>
</gene>
<dbReference type="PROSITE" id="PS51186">
    <property type="entry name" value="GNAT"/>
    <property type="match status" value="1"/>
</dbReference>
<evidence type="ECO:0000256" key="2">
    <source>
        <dbReference type="ARBA" id="ARBA00023315"/>
    </source>
</evidence>
<dbReference type="Gene3D" id="3.40.630.30">
    <property type="match status" value="1"/>
</dbReference>
<dbReference type="EC" id="2.3.1.189" evidence="4"/>
<dbReference type="EMBL" id="LTAZ01000004">
    <property type="protein sequence ID" value="KYH26562.1"/>
    <property type="molecule type" value="Genomic_DNA"/>
</dbReference>
<dbReference type="AlphaFoldDB" id="A0A151AG88"/>
<dbReference type="InterPro" id="IPR050832">
    <property type="entry name" value="Bact_Acetyltransf"/>
</dbReference>
<dbReference type="PATRIC" id="fig|1008153.3.peg.1685"/>
<keyword evidence="2 4" id="KW-0012">Acyltransferase</keyword>
<dbReference type="PANTHER" id="PTHR43877">
    <property type="entry name" value="AMINOALKYLPHOSPHONATE N-ACETYLTRANSFERASE-RELATED-RELATED"/>
    <property type="match status" value="1"/>
</dbReference>
<dbReference type="RefSeq" id="WP_066381367.1">
    <property type="nucleotide sequence ID" value="NZ_LTAZ01000004.1"/>
</dbReference>
<keyword evidence="5" id="KW-1185">Reference proteome</keyword>
<protein>
    <submittedName>
        <fullName evidence="4">Mycothiol acetyltransferase</fullName>
        <ecNumber evidence="4">2.3.1.189</ecNumber>
    </submittedName>
</protein>
<dbReference type="CDD" id="cd04301">
    <property type="entry name" value="NAT_SF"/>
    <property type="match status" value="1"/>
</dbReference>
<dbReference type="OrthoDB" id="156446at2157"/>
<accession>A0A151AG88</accession>
<proteinExistence type="predicted"/>
<dbReference type="GO" id="GO:0035447">
    <property type="term" value="F:mycothiol synthase activity"/>
    <property type="evidence" value="ECO:0007669"/>
    <property type="project" value="UniProtKB-EC"/>
</dbReference>
<keyword evidence="1 4" id="KW-0808">Transferase</keyword>
<feature type="domain" description="N-acetyltransferase" evidence="3">
    <location>
        <begin position="1"/>
        <end position="164"/>
    </location>
</feature>
<name>A0A151AG88_9EURY</name>
<dbReference type="SUPFAM" id="SSF55729">
    <property type="entry name" value="Acyl-CoA N-acyltransferases (Nat)"/>
    <property type="match status" value="1"/>
</dbReference>
<reference evidence="4 5" key="1">
    <citation type="submission" date="2016-02" db="EMBL/GenBank/DDBJ databases">
        <title>Genome sequence of Halalkalicoccus paucihalophilus DSM 24557.</title>
        <authorList>
            <person name="Poehlein A."/>
            <person name="Daniel R."/>
        </authorList>
    </citation>
    <scope>NUCLEOTIDE SEQUENCE [LARGE SCALE GENOMIC DNA]</scope>
    <source>
        <strain evidence="4 5">DSM 24557</strain>
    </source>
</reference>
<sequence length="253" mass="29081">MDIREAKRTDVEAVREVARKSLQTSYAHFLEEGTIDDAVGQWYGEGRLEELISDEADDVYIPVLEVDGEIVAFAQCYLVEFPERVGEIHWLHVDPDHRGEGYGSRLYDHVRERFEDEGIDRFKGFVFAENKAGNDFYERRGFESAYTHTQEIAGEEYTENVWVDIPEGEQYRRAVEPHENEDGTTLYVAYREASVGSKGAFHVSYLDEDLKSRYGWFCSACESFDNAMDASGRIVCNECGNTRKATRWDAAYL</sequence>
<dbReference type="Pfam" id="PF00583">
    <property type="entry name" value="Acetyltransf_1"/>
    <property type="match status" value="1"/>
</dbReference>
<evidence type="ECO:0000313" key="4">
    <source>
        <dbReference type="EMBL" id="KYH26562.1"/>
    </source>
</evidence>
<evidence type="ECO:0000256" key="1">
    <source>
        <dbReference type="ARBA" id="ARBA00022679"/>
    </source>
</evidence>
<dbReference type="Proteomes" id="UP000075321">
    <property type="component" value="Unassembled WGS sequence"/>
</dbReference>
<dbReference type="InterPro" id="IPR016181">
    <property type="entry name" value="Acyl_CoA_acyltransferase"/>
</dbReference>
<comment type="caution">
    <text evidence="4">The sequence shown here is derived from an EMBL/GenBank/DDBJ whole genome shotgun (WGS) entry which is preliminary data.</text>
</comment>
<dbReference type="Pfam" id="PF19133">
    <property type="entry name" value="DUF5816"/>
    <property type="match status" value="1"/>
</dbReference>
<evidence type="ECO:0000259" key="3">
    <source>
        <dbReference type="PROSITE" id="PS51186"/>
    </source>
</evidence>
<dbReference type="InterPro" id="IPR000182">
    <property type="entry name" value="GNAT_dom"/>
</dbReference>
<evidence type="ECO:0000313" key="5">
    <source>
        <dbReference type="Proteomes" id="UP000075321"/>
    </source>
</evidence>